<dbReference type="OrthoDB" id="784956at2759"/>
<dbReference type="RefSeq" id="XP_016435337.1">
    <property type="nucleotide sequence ID" value="XM_016579851.1"/>
</dbReference>
<dbReference type="PANTHER" id="PTHR46033:SF8">
    <property type="entry name" value="PROTEIN MAINTENANCE OF MERISTEMS-LIKE"/>
    <property type="match status" value="1"/>
</dbReference>
<dbReference type="STRING" id="4097.A0A1S3X640"/>
<evidence type="ECO:0000259" key="1">
    <source>
        <dbReference type="Pfam" id="PF10536"/>
    </source>
</evidence>
<dbReference type="KEGG" id="nta:107761610"/>
<dbReference type="InterPro" id="IPR019557">
    <property type="entry name" value="AminoTfrase-like_pln_mobile"/>
</dbReference>
<name>A0A1S3X640_TOBAC</name>
<organism evidence="2 3">
    <name type="scientific">Nicotiana tabacum</name>
    <name type="common">Common tobacco</name>
    <dbReference type="NCBI Taxonomy" id="4097"/>
    <lineage>
        <taxon>Eukaryota</taxon>
        <taxon>Viridiplantae</taxon>
        <taxon>Streptophyta</taxon>
        <taxon>Embryophyta</taxon>
        <taxon>Tracheophyta</taxon>
        <taxon>Spermatophyta</taxon>
        <taxon>Magnoliopsida</taxon>
        <taxon>eudicotyledons</taxon>
        <taxon>Gunneridae</taxon>
        <taxon>Pentapetalae</taxon>
        <taxon>asterids</taxon>
        <taxon>lamiids</taxon>
        <taxon>Solanales</taxon>
        <taxon>Solanaceae</taxon>
        <taxon>Nicotianoideae</taxon>
        <taxon>Nicotianeae</taxon>
        <taxon>Nicotiana</taxon>
    </lineage>
</organism>
<dbReference type="GO" id="GO:0010073">
    <property type="term" value="P:meristem maintenance"/>
    <property type="evidence" value="ECO:0007669"/>
    <property type="project" value="InterPro"/>
</dbReference>
<reference evidence="3" key="2">
    <citation type="submission" date="2025-08" db="UniProtKB">
        <authorList>
            <consortium name="RefSeq"/>
        </authorList>
    </citation>
    <scope>IDENTIFICATION</scope>
    <source>
        <tissue evidence="3">Leaf</tissue>
    </source>
</reference>
<feature type="domain" description="Aminotransferase-like plant mobile" evidence="1">
    <location>
        <begin position="65"/>
        <end position="166"/>
    </location>
</feature>
<dbReference type="PANTHER" id="PTHR46033">
    <property type="entry name" value="PROTEIN MAIN-LIKE 2"/>
    <property type="match status" value="1"/>
</dbReference>
<evidence type="ECO:0000313" key="2">
    <source>
        <dbReference type="Proteomes" id="UP000790787"/>
    </source>
</evidence>
<reference evidence="2" key="1">
    <citation type="journal article" date="2014" name="Nat. Commun.">
        <title>The tobacco genome sequence and its comparison with those of tomato and potato.</title>
        <authorList>
            <person name="Sierro N."/>
            <person name="Battey J.N."/>
            <person name="Ouadi S."/>
            <person name="Bakaher N."/>
            <person name="Bovet L."/>
            <person name="Willig A."/>
            <person name="Goepfert S."/>
            <person name="Peitsch M.C."/>
            <person name="Ivanov N.V."/>
        </authorList>
    </citation>
    <scope>NUCLEOTIDE SEQUENCE [LARGE SCALE GENOMIC DNA]</scope>
</reference>
<dbReference type="AlphaFoldDB" id="A0A1S3X640"/>
<dbReference type="InterPro" id="IPR044824">
    <property type="entry name" value="MAIN-like"/>
</dbReference>
<keyword evidence="2" id="KW-1185">Reference proteome</keyword>
<proteinExistence type="predicted"/>
<dbReference type="Proteomes" id="UP000790787">
    <property type="component" value="Chromosome 6"/>
</dbReference>
<protein>
    <submittedName>
        <fullName evidence="3">Serine/threonine-protein phosphatase 7 long form homolog</fullName>
    </submittedName>
</protein>
<gene>
    <name evidence="3" type="primary">LOC107761610</name>
</gene>
<dbReference type="PaxDb" id="4097-A0A1S3X640"/>
<sequence>MDAPIHPSPYSRELLVLQGDHRSTHIWEGELLSQTLRARRVDDLWDFLRHRVLHDHVVHRLQATGFYRIIEIGRIQVDWALITALIEWWRPETHTFHLPIGEATITLQDVEVLYGLPVDGMPVSLPIAMRSMSRDAYLDMLQQLTGFRPQDEISSSGASRLTLTPIRQHLELLHPDITDDTEEVHIT</sequence>
<dbReference type="Pfam" id="PF10536">
    <property type="entry name" value="PMD"/>
    <property type="match status" value="1"/>
</dbReference>
<evidence type="ECO:0000313" key="3">
    <source>
        <dbReference type="RefSeq" id="XP_016435337.1"/>
    </source>
</evidence>
<dbReference type="GeneID" id="107761610"/>
<accession>A0A1S3X640</accession>